<dbReference type="Gene3D" id="3.40.50.12780">
    <property type="entry name" value="N-terminal domain of ligase-like"/>
    <property type="match status" value="1"/>
</dbReference>
<sequence length="615" mass="69174">MKTNHSKNTFSLLDVGHALVRFTPRLPRLVMTLLQLARTDKNQRGSTGYYLQQAAARHPDRILLKFADRQYSYADFNHWVNQLAHTLKDYGIKRGDCVGLLFRNSPEQVAWAFAINKLGATAGMLNPKQRNGQLAHSIRVIQPCLVIATNEFAENLNEVTGELSASCRIFLSGPDSKAAPLDTGQEKFVDLQPYLAPYRDLRHCSNPPETADIRLGENSFYVLTSGTTGLPKAAAMTHLRWYKAGIGFGRMAIGLKPEDTVYNTLPLYHNTALSIALSSVIMTGCTLALAEKFSATQFWSEVRRFNATCFVYVGELCRYLLQQPKDVMDASNPVHAILGNGLRPELWDQFQKRFAIPRICELYGASEGNVAFVNAFNLKRTVGFSPMTYAIVQFDFEHETPRRDATGRLQKVAKGEVGLLLTEVSAKAPFDGYTHNPEANQAKLFHDVFKPGDCWFNTGDLVRRQGYRHIAFVDRVGDTFRWKSENVATTEVEAQVTTFSDVVEAVAYGVKVPFTEGRAGMVSVVLQQGREFNPHAFYQHLSAKLPDYALPRFVRLRDAHELTTTFKVKKSQLKRESFSLTDITDKLFVLLDTQQGYQPLDEPTYRAINSGKVRF</sequence>
<dbReference type="GO" id="GO:0005324">
    <property type="term" value="F:long-chain fatty acid transmembrane transporter activity"/>
    <property type="evidence" value="ECO:0007669"/>
    <property type="project" value="TreeGrafter"/>
</dbReference>
<dbReference type="InterPro" id="IPR020845">
    <property type="entry name" value="AMP-binding_CS"/>
</dbReference>
<proteinExistence type="inferred from homology"/>
<accession>A0A432Y132</accession>
<evidence type="ECO:0000256" key="4">
    <source>
        <dbReference type="ARBA" id="ARBA00022840"/>
    </source>
</evidence>
<dbReference type="EMBL" id="PIPW01000001">
    <property type="protein sequence ID" value="RUO54653.1"/>
    <property type="molecule type" value="Genomic_DNA"/>
</dbReference>
<dbReference type="NCBIfam" id="NF006134">
    <property type="entry name" value="PRK08279.1"/>
    <property type="match status" value="1"/>
</dbReference>
<evidence type="ECO:0000313" key="8">
    <source>
        <dbReference type="Proteomes" id="UP000287198"/>
    </source>
</evidence>
<keyword evidence="2" id="KW-0436">Ligase</keyword>
<dbReference type="GO" id="GO:0005524">
    <property type="term" value="F:ATP binding"/>
    <property type="evidence" value="ECO:0007669"/>
    <property type="project" value="UniProtKB-KW"/>
</dbReference>
<keyword evidence="4" id="KW-0067">ATP-binding</keyword>
<evidence type="ECO:0000256" key="1">
    <source>
        <dbReference type="ARBA" id="ARBA00006432"/>
    </source>
</evidence>
<protein>
    <submittedName>
        <fullName evidence="7">Long-chain-acyl-CoA synthetase</fullName>
    </submittedName>
</protein>
<dbReference type="GO" id="GO:0044539">
    <property type="term" value="P:long-chain fatty acid import into cell"/>
    <property type="evidence" value="ECO:0007669"/>
    <property type="project" value="TreeGrafter"/>
</dbReference>
<feature type="domain" description="AMP-dependent synthetase/ligase" evidence="5">
    <location>
        <begin position="51"/>
        <end position="384"/>
    </location>
</feature>
<dbReference type="InterPro" id="IPR045851">
    <property type="entry name" value="AMP-bd_C_sf"/>
</dbReference>
<dbReference type="SUPFAM" id="SSF56801">
    <property type="entry name" value="Acetyl-CoA synthetase-like"/>
    <property type="match status" value="1"/>
</dbReference>
<dbReference type="InterPro" id="IPR025110">
    <property type="entry name" value="AMP-bd_C"/>
</dbReference>
<name>A0A432Y132_9GAMM</name>
<keyword evidence="8" id="KW-1185">Reference proteome</keyword>
<dbReference type="FunFam" id="3.30.300.30:FF:000002">
    <property type="entry name" value="Long-chain fatty acid transport protein 1"/>
    <property type="match status" value="1"/>
</dbReference>
<evidence type="ECO:0000256" key="3">
    <source>
        <dbReference type="ARBA" id="ARBA00022741"/>
    </source>
</evidence>
<dbReference type="InterPro" id="IPR000873">
    <property type="entry name" value="AMP-dep_synth/lig_dom"/>
</dbReference>
<dbReference type="OrthoDB" id="9803968at2"/>
<dbReference type="Pfam" id="PF00501">
    <property type="entry name" value="AMP-binding"/>
    <property type="match status" value="1"/>
</dbReference>
<reference evidence="8" key="1">
    <citation type="journal article" date="2018" name="Front. Microbiol.">
        <title>Genome-Based Analysis Reveals the Taxonomy and Diversity of the Family Idiomarinaceae.</title>
        <authorList>
            <person name="Liu Y."/>
            <person name="Lai Q."/>
            <person name="Shao Z."/>
        </authorList>
    </citation>
    <scope>NUCLEOTIDE SEQUENCE [LARGE SCALE GENOMIC DNA]</scope>
    <source>
        <strain evidence="8">BH195</strain>
    </source>
</reference>
<dbReference type="Pfam" id="PF13193">
    <property type="entry name" value="AMP-binding_C"/>
    <property type="match status" value="1"/>
</dbReference>
<dbReference type="RefSeq" id="WP_126762221.1">
    <property type="nucleotide sequence ID" value="NZ_JBHLTZ010000004.1"/>
</dbReference>
<feature type="domain" description="AMP-binding enzyme C-terminal" evidence="6">
    <location>
        <begin position="491"/>
        <end position="567"/>
    </location>
</feature>
<dbReference type="PROSITE" id="PS00455">
    <property type="entry name" value="AMP_BINDING"/>
    <property type="match status" value="1"/>
</dbReference>
<evidence type="ECO:0000259" key="6">
    <source>
        <dbReference type="Pfam" id="PF13193"/>
    </source>
</evidence>
<dbReference type="GO" id="GO:0004467">
    <property type="term" value="F:long-chain fatty acid-CoA ligase activity"/>
    <property type="evidence" value="ECO:0007669"/>
    <property type="project" value="TreeGrafter"/>
</dbReference>
<dbReference type="GO" id="GO:0005886">
    <property type="term" value="C:plasma membrane"/>
    <property type="evidence" value="ECO:0007669"/>
    <property type="project" value="TreeGrafter"/>
</dbReference>
<organism evidence="7 8">
    <name type="scientific">Pseudidiomarina halophila</name>
    <dbReference type="NCBI Taxonomy" id="1449799"/>
    <lineage>
        <taxon>Bacteria</taxon>
        <taxon>Pseudomonadati</taxon>
        <taxon>Pseudomonadota</taxon>
        <taxon>Gammaproteobacteria</taxon>
        <taxon>Alteromonadales</taxon>
        <taxon>Idiomarinaceae</taxon>
        <taxon>Pseudidiomarina</taxon>
    </lineage>
</organism>
<evidence type="ECO:0000256" key="2">
    <source>
        <dbReference type="ARBA" id="ARBA00022598"/>
    </source>
</evidence>
<comment type="caution">
    <text evidence="7">The sequence shown here is derived from an EMBL/GenBank/DDBJ whole genome shotgun (WGS) entry which is preliminary data.</text>
</comment>
<dbReference type="AlphaFoldDB" id="A0A432Y132"/>
<comment type="similarity">
    <text evidence="1">Belongs to the ATP-dependent AMP-binding enzyme family.</text>
</comment>
<keyword evidence="3" id="KW-0547">Nucleotide-binding</keyword>
<dbReference type="Gene3D" id="3.30.300.30">
    <property type="match status" value="1"/>
</dbReference>
<evidence type="ECO:0000313" key="7">
    <source>
        <dbReference type="EMBL" id="RUO54653.1"/>
    </source>
</evidence>
<gene>
    <name evidence="7" type="ORF">CWI69_04380</name>
</gene>
<dbReference type="PANTHER" id="PTHR43107:SF15">
    <property type="entry name" value="FATTY ACID TRANSPORT PROTEIN 3, ISOFORM A"/>
    <property type="match status" value="1"/>
</dbReference>
<dbReference type="PANTHER" id="PTHR43107">
    <property type="entry name" value="LONG-CHAIN FATTY ACID TRANSPORT PROTEIN"/>
    <property type="match status" value="1"/>
</dbReference>
<evidence type="ECO:0000259" key="5">
    <source>
        <dbReference type="Pfam" id="PF00501"/>
    </source>
</evidence>
<dbReference type="InterPro" id="IPR042099">
    <property type="entry name" value="ANL_N_sf"/>
</dbReference>
<dbReference type="Proteomes" id="UP000287198">
    <property type="component" value="Unassembled WGS sequence"/>
</dbReference>